<dbReference type="Gene3D" id="3.90.1150.10">
    <property type="entry name" value="Aspartate Aminotransferase, domain 1"/>
    <property type="match status" value="1"/>
</dbReference>
<evidence type="ECO:0000256" key="5">
    <source>
        <dbReference type="ARBA" id="ARBA00022898"/>
    </source>
</evidence>
<dbReference type="EMBL" id="FRAA01000005">
    <property type="protein sequence ID" value="SHK51793.1"/>
    <property type="molecule type" value="Genomic_DNA"/>
</dbReference>
<reference evidence="9" key="1">
    <citation type="submission" date="2016-11" db="EMBL/GenBank/DDBJ databases">
        <authorList>
            <person name="Varghese N."/>
            <person name="Submissions S."/>
        </authorList>
    </citation>
    <scope>NUCLEOTIDE SEQUENCE [LARGE SCALE GENOMIC DNA]</scope>
    <source>
        <strain evidence="9">DSM 26134</strain>
    </source>
</reference>
<organism evidence="8 9">
    <name type="scientific">Reichenbachiella agariperforans</name>
    <dbReference type="NCBI Taxonomy" id="156994"/>
    <lineage>
        <taxon>Bacteria</taxon>
        <taxon>Pseudomonadati</taxon>
        <taxon>Bacteroidota</taxon>
        <taxon>Cytophagia</taxon>
        <taxon>Cytophagales</taxon>
        <taxon>Reichenbachiellaceae</taxon>
        <taxon>Reichenbachiella</taxon>
    </lineage>
</organism>
<dbReference type="PANTHER" id="PTHR13693:SF77">
    <property type="entry name" value="8-AMINO-7-OXONONANOATE SYNTHASE"/>
    <property type="match status" value="1"/>
</dbReference>
<feature type="domain" description="Aminotransferase class I/classII large" evidence="7">
    <location>
        <begin position="28"/>
        <end position="366"/>
    </location>
</feature>
<keyword evidence="5 6" id="KW-0663">Pyridoxal phosphate</keyword>
<dbReference type="STRING" id="156994.SAMN04488028_105281"/>
<dbReference type="InterPro" id="IPR015421">
    <property type="entry name" value="PyrdxlP-dep_Trfase_major"/>
</dbReference>
<comment type="pathway">
    <text evidence="2">Lipid metabolism.</text>
</comment>
<comment type="similarity">
    <text evidence="3">Belongs to the class-II pyridoxal-phosphate-dependent aminotransferase family. BioF subfamily.</text>
</comment>
<evidence type="ECO:0000313" key="8">
    <source>
        <dbReference type="EMBL" id="SHK51793.1"/>
    </source>
</evidence>
<proteinExistence type="inferred from homology"/>
<evidence type="ECO:0000259" key="7">
    <source>
        <dbReference type="Pfam" id="PF00155"/>
    </source>
</evidence>
<evidence type="ECO:0000256" key="6">
    <source>
        <dbReference type="RuleBase" id="RU003693"/>
    </source>
</evidence>
<dbReference type="GO" id="GO:0016740">
    <property type="term" value="F:transferase activity"/>
    <property type="evidence" value="ECO:0007669"/>
    <property type="project" value="UniProtKB-KW"/>
</dbReference>
<dbReference type="GO" id="GO:0009102">
    <property type="term" value="P:biotin biosynthetic process"/>
    <property type="evidence" value="ECO:0007669"/>
    <property type="project" value="TreeGrafter"/>
</dbReference>
<dbReference type="InterPro" id="IPR050087">
    <property type="entry name" value="AON_synthase_class-II"/>
</dbReference>
<dbReference type="Proteomes" id="UP000184474">
    <property type="component" value="Unassembled WGS sequence"/>
</dbReference>
<dbReference type="PANTHER" id="PTHR13693">
    <property type="entry name" value="CLASS II AMINOTRANSFERASE/8-AMINO-7-OXONONANOATE SYNTHASE"/>
    <property type="match status" value="1"/>
</dbReference>
<dbReference type="InterPro" id="IPR004839">
    <property type="entry name" value="Aminotransferase_I/II_large"/>
</dbReference>
<accession>A0A1M6T457</accession>
<dbReference type="Gene3D" id="3.40.640.10">
    <property type="entry name" value="Type I PLP-dependent aspartate aminotransferase-like (Major domain)"/>
    <property type="match status" value="1"/>
</dbReference>
<dbReference type="InterPro" id="IPR015424">
    <property type="entry name" value="PyrdxlP-dep_Trfase"/>
</dbReference>
<dbReference type="PROSITE" id="PS00599">
    <property type="entry name" value="AA_TRANSFER_CLASS_2"/>
    <property type="match status" value="1"/>
</dbReference>
<dbReference type="GO" id="GO:0030170">
    <property type="term" value="F:pyridoxal phosphate binding"/>
    <property type="evidence" value="ECO:0007669"/>
    <property type="project" value="InterPro"/>
</dbReference>
<comment type="cofactor">
    <cofactor evidence="1 6">
        <name>pyridoxal 5'-phosphate</name>
        <dbReference type="ChEBI" id="CHEBI:597326"/>
    </cofactor>
</comment>
<evidence type="ECO:0000256" key="2">
    <source>
        <dbReference type="ARBA" id="ARBA00005189"/>
    </source>
</evidence>
<dbReference type="InterPro" id="IPR015422">
    <property type="entry name" value="PyrdxlP-dep_Trfase_small"/>
</dbReference>
<name>A0A1M6T457_REIAG</name>
<keyword evidence="9" id="KW-1185">Reference proteome</keyword>
<dbReference type="InterPro" id="IPR001917">
    <property type="entry name" value="Aminotrans_II_pyridoxalP_BS"/>
</dbReference>
<dbReference type="SUPFAM" id="SSF53383">
    <property type="entry name" value="PLP-dependent transferases"/>
    <property type="match status" value="1"/>
</dbReference>
<evidence type="ECO:0000256" key="1">
    <source>
        <dbReference type="ARBA" id="ARBA00001933"/>
    </source>
</evidence>
<dbReference type="Pfam" id="PF00155">
    <property type="entry name" value="Aminotran_1_2"/>
    <property type="match status" value="1"/>
</dbReference>
<gene>
    <name evidence="8" type="ORF">SAMN04488028_105281</name>
</gene>
<evidence type="ECO:0000256" key="3">
    <source>
        <dbReference type="ARBA" id="ARBA00010008"/>
    </source>
</evidence>
<evidence type="ECO:0000256" key="4">
    <source>
        <dbReference type="ARBA" id="ARBA00022679"/>
    </source>
</evidence>
<sequence>MKQDFIKKLRDRESQGNLRRLTTPTKSLVDFVSNDYLGLSRSRTLFDKINNYSYEGITHLNGSAGSRLLAGNTSHAETLERKLAKIFRAEACLLFNSGYVANLALISSLPQRQDTIIYDSLAHVCIKEGAKLSSAKSYSFRHNDPEDLEKKIKNSQGQVYIVIESVYSMDGDMACFDELLAVAKKHDAQLLVDEAHGTGLYGEQGNGLVCHLGIEDQFIGRVYTFGKAMGVHGACIAGSQELIDYLTNFARSFIYTTALPIHSIFAIDAAFDYLGEHIHLQQEIQDKISFFNQYYQETIGNKDRCYKPESLTPIQPLIVPGNQTVKQLSDTLLQEGFDVRAILSPTVPVGSERLRICLHQHNTTTEIRAMVDLLSSHL</sequence>
<dbReference type="AlphaFoldDB" id="A0A1M6T457"/>
<protein>
    <submittedName>
        <fullName evidence="8">8-amino-7-oxononanoate synthase</fullName>
    </submittedName>
</protein>
<keyword evidence="4" id="KW-0808">Transferase</keyword>
<evidence type="ECO:0000313" key="9">
    <source>
        <dbReference type="Proteomes" id="UP000184474"/>
    </source>
</evidence>
<dbReference type="RefSeq" id="WP_073123521.1">
    <property type="nucleotide sequence ID" value="NZ_FRAA01000005.1"/>
</dbReference>